<dbReference type="InterPro" id="IPR002797">
    <property type="entry name" value="Polysacc_synth"/>
</dbReference>
<evidence type="ECO:0000313" key="7">
    <source>
        <dbReference type="EMBL" id="TBL81599.1"/>
    </source>
</evidence>
<feature type="transmembrane region" description="Helical" evidence="6">
    <location>
        <begin position="182"/>
        <end position="203"/>
    </location>
</feature>
<feature type="transmembrane region" description="Helical" evidence="6">
    <location>
        <begin position="330"/>
        <end position="354"/>
    </location>
</feature>
<sequence length="521" mass="56431">MTKQTFIQGTMILLAAGIVNRILGFIPRIALPRIIGPEGIGLYQMGYPFLIVVLTLVTGGIPIAIAKLVAEAEAENNEARIRSILKISMTICATLGLLFTAGCLLAAKWITAHLFTDPRVYYTFLCMSPIILFVSISAVYRGYFQGRQNMIPTALSQVVETLVRIVTILAFAYWLMPYGLEYAAAGAMIGVMVGEIAATLVLMSQYAAARKLRPAFPKSKIGSVAAYGRLSNLKQLLSIAVPVTGSKLVGSCSYFLESILTVQSLAAAGIATKLATAQYGALQGMVFPILLLPSALTYSLSVSLIPSLSEAAAQNDMKTIHSRLHQSLRLALVTGAPFATLMFVLAEPLCLYMYNQSDVGTMLKMMAPIAMFIYLQAPLQAALQALDRPGTALVNTLTGSVVKLTCIYWVASMPSFGILGVVLAINLNIVLVTLLHWQSVVRLLKFRMEMLDFAKVGAAMALTGIASYLVMSVPWSDSNLLRFLSACTLGGGLYLLLTVVFRLVDKSDLLRIFTLGRKIWR</sequence>
<dbReference type="EMBL" id="SIRE01000002">
    <property type="protein sequence ID" value="TBL81599.1"/>
    <property type="molecule type" value="Genomic_DNA"/>
</dbReference>
<feature type="transmembrane region" description="Helical" evidence="6">
    <location>
        <begin position="12"/>
        <end position="35"/>
    </location>
</feature>
<dbReference type="GO" id="GO:0005886">
    <property type="term" value="C:plasma membrane"/>
    <property type="evidence" value="ECO:0007669"/>
    <property type="project" value="UniProtKB-SubCell"/>
</dbReference>
<keyword evidence="5 6" id="KW-0472">Membrane</keyword>
<dbReference type="PANTHER" id="PTHR30250:SF24">
    <property type="entry name" value="STAGE V SPORULATION PROTEIN B"/>
    <property type="match status" value="1"/>
</dbReference>
<keyword evidence="8" id="KW-1185">Reference proteome</keyword>
<keyword evidence="4 6" id="KW-1133">Transmembrane helix</keyword>
<feature type="transmembrane region" description="Helical" evidence="6">
    <location>
        <begin position="417"/>
        <end position="441"/>
    </location>
</feature>
<evidence type="ECO:0000256" key="2">
    <source>
        <dbReference type="ARBA" id="ARBA00022475"/>
    </source>
</evidence>
<feature type="transmembrane region" description="Helical" evidence="6">
    <location>
        <begin position="122"/>
        <end position="143"/>
    </location>
</feature>
<comment type="subcellular location">
    <subcellularLocation>
        <location evidence="1">Cell membrane</location>
        <topology evidence="1">Multi-pass membrane protein</topology>
    </subcellularLocation>
</comment>
<evidence type="ECO:0000256" key="3">
    <source>
        <dbReference type="ARBA" id="ARBA00022692"/>
    </source>
</evidence>
<gene>
    <name evidence="7" type="primary">spoVB</name>
    <name evidence="7" type="ORF">EYB31_00925</name>
</gene>
<organism evidence="7 8">
    <name type="scientific">Paenibacillus thalictri</name>
    <dbReference type="NCBI Taxonomy" id="2527873"/>
    <lineage>
        <taxon>Bacteria</taxon>
        <taxon>Bacillati</taxon>
        <taxon>Bacillota</taxon>
        <taxon>Bacilli</taxon>
        <taxon>Bacillales</taxon>
        <taxon>Paenibacillaceae</taxon>
        <taxon>Paenibacillus</taxon>
    </lineage>
</organism>
<dbReference type="InterPro" id="IPR050833">
    <property type="entry name" value="Poly_Biosynth_Transport"/>
</dbReference>
<name>A0A4Q9DWY8_9BACL</name>
<accession>A0A4Q9DWY8</accession>
<feature type="transmembrane region" description="Helical" evidence="6">
    <location>
        <begin position="47"/>
        <end position="70"/>
    </location>
</feature>
<keyword evidence="2" id="KW-1003">Cell membrane</keyword>
<dbReference type="PIRSF" id="PIRSF038958">
    <property type="entry name" value="PG_synth_SpoVB"/>
    <property type="match status" value="1"/>
</dbReference>
<feature type="transmembrane region" description="Helical" evidence="6">
    <location>
        <begin position="155"/>
        <end position="176"/>
    </location>
</feature>
<feature type="transmembrane region" description="Helical" evidence="6">
    <location>
        <begin position="287"/>
        <end position="309"/>
    </location>
</feature>
<dbReference type="InterPro" id="IPR014249">
    <property type="entry name" value="Spore_V_B"/>
</dbReference>
<feature type="transmembrane region" description="Helical" evidence="6">
    <location>
        <begin position="91"/>
        <end position="110"/>
    </location>
</feature>
<reference evidence="7 8" key="1">
    <citation type="submission" date="2019-02" db="EMBL/GenBank/DDBJ databases">
        <title>Paenibacillus sp. nov., isolated from surface-sterilized tissue of Thalictrum simplex L.</title>
        <authorList>
            <person name="Tuo L."/>
        </authorList>
    </citation>
    <scope>NUCLEOTIDE SEQUENCE [LARGE SCALE GENOMIC DNA]</scope>
    <source>
        <strain evidence="7 8">N2SHLJ1</strain>
    </source>
</reference>
<dbReference type="PANTHER" id="PTHR30250">
    <property type="entry name" value="PST FAMILY PREDICTED COLANIC ACID TRANSPORTER"/>
    <property type="match status" value="1"/>
</dbReference>
<proteinExistence type="predicted"/>
<dbReference type="NCBIfam" id="TIGR02900">
    <property type="entry name" value="spore_V_B"/>
    <property type="match status" value="1"/>
</dbReference>
<protein>
    <submittedName>
        <fullName evidence="7">Stage V sporulation protein B</fullName>
    </submittedName>
</protein>
<evidence type="ECO:0000313" key="8">
    <source>
        <dbReference type="Proteomes" id="UP000293142"/>
    </source>
</evidence>
<dbReference type="RefSeq" id="WP_131011386.1">
    <property type="nucleotide sequence ID" value="NZ_SIRE01000002.1"/>
</dbReference>
<evidence type="ECO:0000256" key="6">
    <source>
        <dbReference type="SAM" id="Phobius"/>
    </source>
</evidence>
<dbReference type="AlphaFoldDB" id="A0A4Q9DWY8"/>
<evidence type="ECO:0000256" key="5">
    <source>
        <dbReference type="ARBA" id="ARBA00023136"/>
    </source>
</evidence>
<dbReference type="CDD" id="cd13124">
    <property type="entry name" value="MATE_SpoVB_like"/>
    <property type="match status" value="1"/>
</dbReference>
<dbReference type="InterPro" id="IPR024923">
    <property type="entry name" value="PG_synth_SpoVB"/>
</dbReference>
<keyword evidence="3 6" id="KW-0812">Transmembrane</keyword>
<evidence type="ECO:0000256" key="4">
    <source>
        <dbReference type="ARBA" id="ARBA00022989"/>
    </source>
</evidence>
<evidence type="ECO:0000256" key="1">
    <source>
        <dbReference type="ARBA" id="ARBA00004651"/>
    </source>
</evidence>
<feature type="transmembrane region" description="Helical" evidence="6">
    <location>
        <begin position="254"/>
        <end position="275"/>
    </location>
</feature>
<feature type="transmembrane region" description="Helical" evidence="6">
    <location>
        <begin position="453"/>
        <end position="471"/>
    </location>
</feature>
<dbReference type="Pfam" id="PF01943">
    <property type="entry name" value="Polysacc_synt"/>
    <property type="match status" value="1"/>
</dbReference>
<feature type="transmembrane region" description="Helical" evidence="6">
    <location>
        <begin position="393"/>
        <end position="411"/>
    </location>
</feature>
<dbReference type="OrthoDB" id="9775950at2"/>
<dbReference type="Proteomes" id="UP000293142">
    <property type="component" value="Unassembled WGS sequence"/>
</dbReference>
<feature type="transmembrane region" description="Helical" evidence="6">
    <location>
        <begin position="483"/>
        <end position="504"/>
    </location>
</feature>
<feature type="transmembrane region" description="Helical" evidence="6">
    <location>
        <begin position="366"/>
        <end position="386"/>
    </location>
</feature>
<comment type="caution">
    <text evidence="7">The sequence shown here is derived from an EMBL/GenBank/DDBJ whole genome shotgun (WGS) entry which is preliminary data.</text>
</comment>